<dbReference type="HOGENOM" id="CLU_098571_0_0_2"/>
<dbReference type="eggNOG" id="arCOG02967">
    <property type="taxonomic scope" value="Archaea"/>
</dbReference>
<evidence type="ECO:0000313" key="1">
    <source>
        <dbReference type="EMBL" id="ABR54079.1"/>
    </source>
</evidence>
<dbReference type="KEGG" id="mvn:Mevan_0168"/>
<organism evidence="1 2">
    <name type="scientific">Methanococcus vannielii (strain ATCC 35089 / DSM 1224 / JCM 13029 / OCM 148 / SB)</name>
    <dbReference type="NCBI Taxonomy" id="406327"/>
    <lineage>
        <taxon>Archaea</taxon>
        <taxon>Methanobacteriati</taxon>
        <taxon>Methanobacteriota</taxon>
        <taxon>Methanomada group</taxon>
        <taxon>Methanococci</taxon>
        <taxon>Methanococcales</taxon>
        <taxon>Methanococcaceae</taxon>
        <taxon>Methanococcus</taxon>
    </lineage>
</organism>
<sequence length="244" mass="28256">MKSSIYDLKKRGMIEQSDIDFMKHLEDDVLLNLINSKIAVERSTSVRILSEKGYIKDENFVKLLLKRLNLEKSLYTKLEICRALKNGNEETAKILINYLGTMGNNQHKNLPKDVSKKVSYPLPRDIIARVLCKMNTKILGVLLNNINFNDEKKISELIDAIGFLVFYNIELSKMENLKPILDIMNRYSKNKLIMWKCTICLSAFPLNKSINVLEYILTNNNDEIIIKEAKRSLKLINSKIMNQK</sequence>
<dbReference type="STRING" id="406327.Mevan_0168"/>
<protein>
    <recommendedName>
        <fullName evidence="3">HEAT repeat domain-containing protein</fullName>
    </recommendedName>
</protein>
<keyword evidence="2" id="KW-1185">Reference proteome</keyword>
<accession>A6UNK7</accession>
<reference evidence="1" key="1">
    <citation type="submission" date="2007-06" db="EMBL/GenBank/DDBJ databases">
        <title>Complete sequence of Methanococcus vannielii SB.</title>
        <authorList>
            <consortium name="US DOE Joint Genome Institute"/>
            <person name="Copeland A."/>
            <person name="Lucas S."/>
            <person name="Lapidus A."/>
            <person name="Barry K."/>
            <person name="Glavina del Rio T."/>
            <person name="Dalin E."/>
            <person name="Tice H."/>
            <person name="Pitluck S."/>
            <person name="Chain P."/>
            <person name="Malfatti S."/>
            <person name="Shin M."/>
            <person name="Vergez L."/>
            <person name="Schmutz J."/>
            <person name="Larimer F."/>
            <person name="Land M."/>
            <person name="Hauser L."/>
            <person name="Kyrpides N."/>
            <person name="Anderson I."/>
            <person name="Sieprawska-Lupa M."/>
            <person name="Whitman W.B."/>
            <person name="Richardson P."/>
        </authorList>
    </citation>
    <scope>NUCLEOTIDE SEQUENCE [LARGE SCALE GENOMIC DNA]</scope>
    <source>
        <strain evidence="1">SB</strain>
    </source>
</reference>
<evidence type="ECO:0000313" key="2">
    <source>
        <dbReference type="Proteomes" id="UP000001107"/>
    </source>
</evidence>
<dbReference type="Proteomes" id="UP000001107">
    <property type="component" value="Chromosome"/>
</dbReference>
<evidence type="ECO:0008006" key="3">
    <source>
        <dbReference type="Google" id="ProtNLM"/>
    </source>
</evidence>
<gene>
    <name evidence="1" type="ordered locus">Mevan_0168</name>
</gene>
<proteinExistence type="predicted"/>
<dbReference type="EMBL" id="CP000742">
    <property type="protein sequence ID" value="ABR54079.1"/>
    <property type="molecule type" value="Genomic_DNA"/>
</dbReference>
<name>A6UNK7_METVS</name>
<dbReference type="AlphaFoldDB" id="A6UNK7"/>